<dbReference type="Proteomes" id="UP001295740">
    <property type="component" value="Unassembled WGS sequence"/>
</dbReference>
<name>A0AAI8VA01_9PEZI</name>
<keyword evidence="2 3" id="KW-0040">ANK repeat</keyword>
<dbReference type="SMART" id="SM00248">
    <property type="entry name" value="ANK"/>
    <property type="match status" value="8"/>
</dbReference>
<dbReference type="Pfam" id="PF12796">
    <property type="entry name" value="Ank_2"/>
    <property type="match status" value="2"/>
</dbReference>
<sequence>MSIPLHPPTTSQAYPEFSVRRPIDFDGLQFCDSADGTLTDADGTVVFENEYRGLLLAIVRRNDAESLKRYLTRHPRHLGPGETDSYDPYWVAAYEGSTESLRLLLEHPADETEPLDTRGYLLLNVACQAAQLETVRFLLDHSQDWSRAGVLVDVFARDRYGMTALLSAASSFANLPSSEELPGKENNMNTVLHDYLARAESVMNLLLDRGAHAGDMCMYTSAEASEEPQVRHSVLSQAISRASAKLVTRLLATGAAQTDALKTMHIFDNGGHEEWTYNVTPLHIGACYSNFEGIQVLLEHDSNMVKVSDSYGRLPLHWAAAGPGYQDYMLTQDEIASHVLQTTTLLLAHHPDAINAPDSQGRTALHYAYVVAHTGPHHAIVRTATLLLEKGADGGRRNGGGRTPLHLLLRLLHQRLNAISEAQLLELVSALLIRGADADAADGQKVTPLQLAARSLGDIQIARLLLRHGASASAADAAGSTPLHEAARGYVVVRPSPDGNYTQEVPLPPPQQRIRLTAEDLIRKQDEMMGVLLEAAADVDGLIDRPNEAGETPRSVRDAMRSKWRAADEEAAARRGGLWPRRGRGRGGRR</sequence>
<protein>
    <submittedName>
        <fullName evidence="5">Uu.00g039470.m01.CDS01</fullName>
    </submittedName>
</protein>
<evidence type="ECO:0000256" key="3">
    <source>
        <dbReference type="PROSITE-ProRule" id="PRU00023"/>
    </source>
</evidence>
<dbReference type="Gene3D" id="1.25.40.20">
    <property type="entry name" value="Ankyrin repeat-containing domain"/>
    <property type="match status" value="4"/>
</dbReference>
<keyword evidence="6" id="KW-1185">Reference proteome</keyword>
<evidence type="ECO:0000256" key="1">
    <source>
        <dbReference type="ARBA" id="ARBA00022737"/>
    </source>
</evidence>
<dbReference type="InterPro" id="IPR002110">
    <property type="entry name" value="Ankyrin_rpt"/>
</dbReference>
<accession>A0AAI8VA01</accession>
<feature type="compositionally biased region" description="Basic residues" evidence="4">
    <location>
        <begin position="581"/>
        <end position="590"/>
    </location>
</feature>
<feature type="repeat" description="ANK" evidence="3">
    <location>
        <begin position="360"/>
        <end position="399"/>
    </location>
</feature>
<reference evidence="5" key="1">
    <citation type="submission" date="2023-10" db="EMBL/GenBank/DDBJ databases">
        <authorList>
            <person name="Hackl T."/>
        </authorList>
    </citation>
    <scope>NUCLEOTIDE SEQUENCE</scope>
</reference>
<keyword evidence="1" id="KW-0677">Repeat</keyword>
<evidence type="ECO:0000313" key="6">
    <source>
        <dbReference type="Proteomes" id="UP001295740"/>
    </source>
</evidence>
<feature type="region of interest" description="Disordered" evidence="4">
    <location>
        <begin position="544"/>
        <end position="590"/>
    </location>
</feature>
<organism evidence="5 6">
    <name type="scientific">Anthostomella pinea</name>
    <dbReference type="NCBI Taxonomy" id="933095"/>
    <lineage>
        <taxon>Eukaryota</taxon>
        <taxon>Fungi</taxon>
        <taxon>Dikarya</taxon>
        <taxon>Ascomycota</taxon>
        <taxon>Pezizomycotina</taxon>
        <taxon>Sordariomycetes</taxon>
        <taxon>Xylariomycetidae</taxon>
        <taxon>Xylariales</taxon>
        <taxon>Xylariaceae</taxon>
        <taxon>Anthostomella</taxon>
    </lineage>
</organism>
<dbReference type="InterPro" id="IPR036770">
    <property type="entry name" value="Ankyrin_rpt-contain_sf"/>
</dbReference>
<feature type="compositionally biased region" description="Basic and acidic residues" evidence="4">
    <location>
        <begin position="554"/>
        <end position="573"/>
    </location>
</feature>
<feature type="repeat" description="ANK" evidence="3">
    <location>
        <begin position="444"/>
        <end position="477"/>
    </location>
</feature>
<dbReference type="PANTHER" id="PTHR24123">
    <property type="entry name" value="ANKYRIN REPEAT-CONTAINING"/>
    <property type="match status" value="1"/>
</dbReference>
<gene>
    <name evidence="5" type="ORF">KHLLAP_LOCUS1562</name>
</gene>
<dbReference type="AlphaFoldDB" id="A0AAI8VA01"/>
<dbReference type="EMBL" id="CAUWAG010000003">
    <property type="protein sequence ID" value="CAJ2501094.1"/>
    <property type="molecule type" value="Genomic_DNA"/>
</dbReference>
<evidence type="ECO:0000313" key="5">
    <source>
        <dbReference type="EMBL" id="CAJ2501094.1"/>
    </source>
</evidence>
<dbReference type="PROSITE" id="PS50088">
    <property type="entry name" value="ANK_REPEAT"/>
    <property type="match status" value="2"/>
</dbReference>
<comment type="caution">
    <text evidence="5">The sequence shown here is derived from an EMBL/GenBank/DDBJ whole genome shotgun (WGS) entry which is preliminary data.</text>
</comment>
<dbReference type="SUPFAM" id="SSF48403">
    <property type="entry name" value="Ankyrin repeat"/>
    <property type="match status" value="1"/>
</dbReference>
<dbReference type="InterPro" id="IPR051165">
    <property type="entry name" value="Multifunctional_ANK_Repeat"/>
</dbReference>
<evidence type="ECO:0000256" key="4">
    <source>
        <dbReference type="SAM" id="MobiDB-lite"/>
    </source>
</evidence>
<proteinExistence type="predicted"/>
<dbReference type="PANTHER" id="PTHR24123:SF33">
    <property type="entry name" value="PROTEIN HOS4"/>
    <property type="match status" value="1"/>
</dbReference>
<evidence type="ECO:0000256" key="2">
    <source>
        <dbReference type="ARBA" id="ARBA00023043"/>
    </source>
</evidence>